<feature type="non-terminal residue" evidence="1">
    <location>
        <position position="1"/>
    </location>
</feature>
<dbReference type="EMBL" id="BTRK01000006">
    <property type="protein sequence ID" value="GMR57246.1"/>
    <property type="molecule type" value="Genomic_DNA"/>
</dbReference>
<dbReference type="AlphaFoldDB" id="A0AAN5D5I4"/>
<evidence type="ECO:0000313" key="1">
    <source>
        <dbReference type="EMBL" id="GMR57246.1"/>
    </source>
</evidence>
<sequence length="204" mass="23012">ANRRSYDRIELGDECERIGEFRHCGAIQGEFLGARSGVNNGGSCGIVDIYISRIEIVDGRISHQLCIRGDISRRGIPLIHHKSPSGWTNCFPFLSVDIFDGCRKQIDNLIPDWNLRTFQSHYQCRAIRAVGTLESSPVKIGQSMEGKIGFDKVNSNFSTMLQIYQKNGMNSRSILRSLHELPSLQSDNEWRPGRDVRDQCSPPC</sequence>
<dbReference type="Proteomes" id="UP001328107">
    <property type="component" value="Unassembled WGS sequence"/>
</dbReference>
<proteinExistence type="predicted"/>
<reference evidence="2" key="1">
    <citation type="submission" date="2022-10" db="EMBL/GenBank/DDBJ databases">
        <title>Genome assembly of Pristionchus species.</title>
        <authorList>
            <person name="Yoshida K."/>
            <person name="Sommer R.J."/>
        </authorList>
    </citation>
    <scope>NUCLEOTIDE SEQUENCE [LARGE SCALE GENOMIC DNA]</scope>
    <source>
        <strain evidence="2">RS5460</strain>
    </source>
</reference>
<evidence type="ECO:0000313" key="2">
    <source>
        <dbReference type="Proteomes" id="UP001328107"/>
    </source>
</evidence>
<protein>
    <submittedName>
        <fullName evidence="1">Uncharacterized protein</fullName>
    </submittedName>
</protein>
<accession>A0AAN5D5I4</accession>
<keyword evidence="2" id="KW-1185">Reference proteome</keyword>
<organism evidence="1 2">
    <name type="scientific">Pristionchus mayeri</name>
    <dbReference type="NCBI Taxonomy" id="1317129"/>
    <lineage>
        <taxon>Eukaryota</taxon>
        <taxon>Metazoa</taxon>
        <taxon>Ecdysozoa</taxon>
        <taxon>Nematoda</taxon>
        <taxon>Chromadorea</taxon>
        <taxon>Rhabditida</taxon>
        <taxon>Rhabditina</taxon>
        <taxon>Diplogasteromorpha</taxon>
        <taxon>Diplogasteroidea</taxon>
        <taxon>Neodiplogasteridae</taxon>
        <taxon>Pristionchus</taxon>
    </lineage>
</organism>
<comment type="caution">
    <text evidence="1">The sequence shown here is derived from an EMBL/GenBank/DDBJ whole genome shotgun (WGS) entry which is preliminary data.</text>
</comment>
<gene>
    <name evidence="1" type="ORF">PMAYCL1PPCAC_27441</name>
</gene>
<name>A0AAN5D5I4_9BILA</name>